<proteinExistence type="predicted"/>
<dbReference type="EMBL" id="KN817540">
    <property type="protein sequence ID" value="KJA23863.1"/>
    <property type="molecule type" value="Genomic_DNA"/>
</dbReference>
<feature type="domain" description="USP" evidence="2">
    <location>
        <begin position="177"/>
        <end position="577"/>
    </location>
</feature>
<dbReference type="GO" id="GO:0016579">
    <property type="term" value="P:protein deubiquitination"/>
    <property type="evidence" value="ECO:0007669"/>
    <property type="project" value="InterPro"/>
</dbReference>
<dbReference type="OrthoDB" id="443682at2759"/>
<dbReference type="PANTHER" id="PTHR39597:SF1">
    <property type="entry name" value="UBA DOMAIN-CONTAINING PROTEIN RUP1"/>
    <property type="match status" value="1"/>
</dbReference>
<gene>
    <name evidence="3" type="ORF">HYPSUDRAFT_184554</name>
</gene>
<dbReference type="Pfam" id="PF00443">
    <property type="entry name" value="UCH"/>
    <property type="match status" value="1"/>
</dbReference>
<dbReference type="InterPro" id="IPR028889">
    <property type="entry name" value="USP"/>
</dbReference>
<dbReference type="GO" id="GO:0004843">
    <property type="term" value="F:cysteine-type deubiquitinase activity"/>
    <property type="evidence" value="ECO:0007669"/>
    <property type="project" value="InterPro"/>
</dbReference>
<dbReference type="STRING" id="945553.A0A0D2MJJ4"/>
<dbReference type="PANTHER" id="PTHR39597">
    <property type="entry name" value="UBA DOMAIN-CONTAINING PROTEIN RUP1"/>
    <property type="match status" value="1"/>
</dbReference>
<dbReference type="PROSITE" id="PS50235">
    <property type="entry name" value="USP_3"/>
    <property type="match status" value="1"/>
</dbReference>
<evidence type="ECO:0000313" key="3">
    <source>
        <dbReference type="EMBL" id="KJA23863.1"/>
    </source>
</evidence>
<dbReference type="Gene3D" id="3.90.70.10">
    <property type="entry name" value="Cysteine proteinases"/>
    <property type="match status" value="1"/>
</dbReference>
<dbReference type="GO" id="GO:0005829">
    <property type="term" value="C:cytosol"/>
    <property type="evidence" value="ECO:0007669"/>
    <property type="project" value="TreeGrafter"/>
</dbReference>
<dbReference type="SUPFAM" id="SSF54001">
    <property type="entry name" value="Cysteine proteinases"/>
    <property type="match status" value="1"/>
</dbReference>
<keyword evidence="4" id="KW-1185">Reference proteome</keyword>
<evidence type="ECO:0000259" key="2">
    <source>
        <dbReference type="PROSITE" id="PS50235"/>
    </source>
</evidence>
<dbReference type="OMA" id="WAMVPSN"/>
<sequence>MQLTNEEQLERENSDHLASIGNVDVQVARRVLRKFKGDMMKAADALLSGDRAMDSDWESQRRNTPEPMYTDTLKAVLPSTSVIDLTADDEDMTRAIQMSMETSQTLPHFGPTERAPHPEWQMVRSNVMCISWDPVGTAAVNEDHTLNEAIQASLQDFKEDIDLSPLKNAIREGGRPIALRPEDSSLAYAALVLQALYYIPQVRLTCSNLRLPKLEPLVSMRHSNRALWNLIELFTNMDLAQLATIIDKDAIPSLEILPLTGSIPLAEASNNAVKAVAGMIEEYMQVQAGDEEINEHLFTFKHGKVIIRNGVEPRYKSNPEDGSVVIVEFGGNIPHNDLISCISDSLSKFDSQGSTHDIIIHPSTVITFMLRRNPTPPGTTKASPDPFVYPKTIYLDRFLFMNLALTNEKRAAELNMLEQIRELQAMKNILTRLEDGSDALENLRSTIYYYEKVADPEDDPSRQRTLQQTAEHLKDIMTMILGKVEDIDHQIETLQTEVAHIYDCPDLQIYQYDLRAVLLHTGLPGRKQMYSYVQDTEGKWWKTVDHEVKEVPEEAVLTDPTGIHLGAGPYMLFYSRHMSEEHLQEPLIWPSLFSEAVEENNKKFLALMHPELGIFSSTRSSPDPVIYTQPAVRGLPTPGERKMTVSGSRQNSRSVGMDDTIPLSGH</sequence>
<dbReference type="AlphaFoldDB" id="A0A0D2MJJ4"/>
<evidence type="ECO:0000256" key="1">
    <source>
        <dbReference type="SAM" id="MobiDB-lite"/>
    </source>
</evidence>
<feature type="region of interest" description="Disordered" evidence="1">
    <location>
        <begin position="633"/>
        <end position="666"/>
    </location>
</feature>
<protein>
    <recommendedName>
        <fullName evidence="2">USP domain-containing protein</fullName>
    </recommendedName>
</protein>
<dbReference type="InterPro" id="IPR001394">
    <property type="entry name" value="Peptidase_C19_UCH"/>
</dbReference>
<dbReference type="Proteomes" id="UP000054270">
    <property type="component" value="Unassembled WGS sequence"/>
</dbReference>
<evidence type="ECO:0000313" key="4">
    <source>
        <dbReference type="Proteomes" id="UP000054270"/>
    </source>
</evidence>
<feature type="compositionally biased region" description="Polar residues" evidence="1">
    <location>
        <begin position="645"/>
        <end position="654"/>
    </location>
</feature>
<reference evidence="4" key="1">
    <citation type="submission" date="2014-04" db="EMBL/GenBank/DDBJ databases">
        <title>Evolutionary Origins and Diversification of the Mycorrhizal Mutualists.</title>
        <authorList>
            <consortium name="DOE Joint Genome Institute"/>
            <consortium name="Mycorrhizal Genomics Consortium"/>
            <person name="Kohler A."/>
            <person name="Kuo A."/>
            <person name="Nagy L.G."/>
            <person name="Floudas D."/>
            <person name="Copeland A."/>
            <person name="Barry K.W."/>
            <person name="Cichocki N."/>
            <person name="Veneault-Fourrey C."/>
            <person name="LaButti K."/>
            <person name="Lindquist E.A."/>
            <person name="Lipzen A."/>
            <person name="Lundell T."/>
            <person name="Morin E."/>
            <person name="Murat C."/>
            <person name="Riley R."/>
            <person name="Ohm R."/>
            <person name="Sun H."/>
            <person name="Tunlid A."/>
            <person name="Henrissat B."/>
            <person name="Grigoriev I.V."/>
            <person name="Hibbett D.S."/>
            <person name="Martin F."/>
        </authorList>
    </citation>
    <scope>NUCLEOTIDE SEQUENCE [LARGE SCALE GENOMIC DNA]</scope>
    <source>
        <strain evidence="4">FD-334 SS-4</strain>
    </source>
</reference>
<dbReference type="GO" id="GO:0005634">
    <property type="term" value="C:nucleus"/>
    <property type="evidence" value="ECO:0007669"/>
    <property type="project" value="TreeGrafter"/>
</dbReference>
<dbReference type="Gene3D" id="6.10.140.100">
    <property type="match status" value="1"/>
</dbReference>
<dbReference type="InterPro" id="IPR055335">
    <property type="entry name" value="Ucp6/RUP1"/>
</dbReference>
<organism evidence="3 4">
    <name type="scientific">Hypholoma sublateritium (strain FD-334 SS-4)</name>
    <dbReference type="NCBI Taxonomy" id="945553"/>
    <lineage>
        <taxon>Eukaryota</taxon>
        <taxon>Fungi</taxon>
        <taxon>Dikarya</taxon>
        <taxon>Basidiomycota</taxon>
        <taxon>Agaricomycotina</taxon>
        <taxon>Agaricomycetes</taxon>
        <taxon>Agaricomycetidae</taxon>
        <taxon>Agaricales</taxon>
        <taxon>Agaricineae</taxon>
        <taxon>Strophariaceae</taxon>
        <taxon>Hypholoma</taxon>
    </lineage>
</organism>
<dbReference type="InterPro" id="IPR038765">
    <property type="entry name" value="Papain-like_cys_pep_sf"/>
</dbReference>
<accession>A0A0D2MJJ4</accession>
<name>A0A0D2MJJ4_HYPSF</name>